<evidence type="ECO:0000313" key="4">
    <source>
        <dbReference type="RefSeq" id="XP_017771005.1"/>
    </source>
</evidence>
<evidence type="ECO:0000256" key="2">
    <source>
        <dbReference type="SAM" id="SignalP"/>
    </source>
</evidence>
<evidence type="ECO:0000256" key="1">
    <source>
        <dbReference type="SAM" id="MobiDB-lite"/>
    </source>
</evidence>
<dbReference type="GeneID" id="108558555"/>
<dbReference type="Proteomes" id="UP000695000">
    <property type="component" value="Unplaced"/>
</dbReference>
<proteinExistence type="predicted"/>
<organism evidence="3 4">
    <name type="scientific">Nicrophorus vespilloides</name>
    <name type="common">Boreal carrion beetle</name>
    <dbReference type="NCBI Taxonomy" id="110193"/>
    <lineage>
        <taxon>Eukaryota</taxon>
        <taxon>Metazoa</taxon>
        <taxon>Ecdysozoa</taxon>
        <taxon>Arthropoda</taxon>
        <taxon>Hexapoda</taxon>
        <taxon>Insecta</taxon>
        <taxon>Pterygota</taxon>
        <taxon>Neoptera</taxon>
        <taxon>Endopterygota</taxon>
        <taxon>Coleoptera</taxon>
        <taxon>Polyphaga</taxon>
        <taxon>Staphyliniformia</taxon>
        <taxon>Silphidae</taxon>
        <taxon>Nicrophorinae</taxon>
        <taxon>Nicrophorus</taxon>
    </lineage>
</organism>
<keyword evidence="3" id="KW-1185">Reference proteome</keyword>
<sequence>MAALKVIILMMFFGVICESARVQDVDYDTLMSLLDEYEDDNNKVSSSSVHDQYESEEERRVGGGGGIQFSVSKPSVGTLLSPKVEVLSLVEAFLRLKGEMASRVNALINDNFDLFQRVYNLFMNKISKVHSITLAGVRCLRKIVEFAVGVISSWEIAKPSVSFGFQNY</sequence>
<feature type="chain" id="PRO_5046177738" evidence="2">
    <location>
        <begin position="20"/>
        <end position="168"/>
    </location>
</feature>
<feature type="compositionally biased region" description="Basic and acidic residues" evidence="1">
    <location>
        <begin position="51"/>
        <end position="61"/>
    </location>
</feature>
<feature type="region of interest" description="Disordered" evidence="1">
    <location>
        <begin position="41"/>
        <end position="62"/>
    </location>
</feature>
<feature type="signal peptide" evidence="2">
    <location>
        <begin position="1"/>
        <end position="19"/>
    </location>
</feature>
<accession>A0ABM1M8V5</accession>
<protein>
    <submittedName>
        <fullName evidence="4">Uncharacterized protein LOC108558555</fullName>
    </submittedName>
</protein>
<keyword evidence="2" id="KW-0732">Signal</keyword>
<reference evidence="4" key="1">
    <citation type="submission" date="2025-08" db="UniProtKB">
        <authorList>
            <consortium name="RefSeq"/>
        </authorList>
    </citation>
    <scope>IDENTIFICATION</scope>
    <source>
        <tissue evidence="4">Whole Larva</tissue>
    </source>
</reference>
<gene>
    <name evidence="4" type="primary">LOC108558555</name>
</gene>
<evidence type="ECO:0000313" key="3">
    <source>
        <dbReference type="Proteomes" id="UP000695000"/>
    </source>
</evidence>
<name>A0ABM1M8V5_NICVS</name>
<dbReference type="RefSeq" id="XP_017771005.1">
    <property type="nucleotide sequence ID" value="XM_017915516.1"/>
</dbReference>